<accession>N6WZD1</accession>
<evidence type="ECO:0000313" key="1">
    <source>
        <dbReference type="EMBL" id="ENO16916.1"/>
    </source>
</evidence>
<organism evidence="1 2">
    <name type="scientific">Marinobacter nanhaiticus D15-8W</name>
    <dbReference type="NCBI Taxonomy" id="626887"/>
    <lineage>
        <taxon>Bacteria</taxon>
        <taxon>Pseudomonadati</taxon>
        <taxon>Pseudomonadota</taxon>
        <taxon>Gammaproteobacteria</taxon>
        <taxon>Pseudomonadales</taxon>
        <taxon>Marinobacteraceae</taxon>
        <taxon>Marinobacter</taxon>
    </lineage>
</organism>
<reference evidence="1 2" key="1">
    <citation type="journal article" date="2013" name="Genome Announc.">
        <title>Genome Sequence of the Polycyclic Aromatic Hydrocarbon-Degrading Bacterium Strain Marinobacter nanhaiticus D15-8WT.</title>
        <authorList>
            <person name="Cui Z."/>
            <person name="Gao W."/>
            <person name="Li Q."/>
            <person name="Xu G."/>
            <person name="Zheng L."/>
        </authorList>
    </citation>
    <scope>NUCLEOTIDE SEQUENCE [LARGE SCALE GENOMIC DNA]</scope>
    <source>
        <strain evidence="1 2">D15-8W</strain>
    </source>
</reference>
<keyword evidence="2" id="KW-1185">Reference proteome</keyword>
<dbReference type="AlphaFoldDB" id="N6WZD1"/>
<comment type="caution">
    <text evidence="1">The sequence shown here is derived from an EMBL/GenBank/DDBJ whole genome shotgun (WGS) entry which is preliminary data.</text>
</comment>
<evidence type="ECO:0000313" key="2">
    <source>
        <dbReference type="Proteomes" id="UP000013165"/>
    </source>
</evidence>
<dbReference type="HOGENOM" id="CLU_2617853_0_0_6"/>
<sequence>MKSSNAFFKDSKNCHCWGDCNELSVGCEGPAKPVLVFSDGKPRIMDCGEDGMPFFYCNTAIERDRDNGFRVEIVEIDQ</sequence>
<proteinExistence type="predicted"/>
<dbReference type="EMBL" id="APLQ01000009">
    <property type="protein sequence ID" value="ENO16916.1"/>
    <property type="molecule type" value="Genomic_DNA"/>
</dbReference>
<protein>
    <submittedName>
        <fullName evidence="1">Uncharacterized protein</fullName>
    </submittedName>
</protein>
<dbReference type="STRING" id="626887.J057_01890"/>
<gene>
    <name evidence="1" type="ORF">J057_01890</name>
</gene>
<name>N6WZD1_9GAMM</name>
<dbReference type="Proteomes" id="UP000013165">
    <property type="component" value="Unassembled WGS sequence"/>
</dbReference>